<name>A0A1Y1LET6_PHOPY</name>
<feature type="region of interest" description="Disordered" evidence="1">
    <location>
        <begin position="152"/>
        <end position="207"/>
    </location>
</feature>
<feature type="compositionally biased region" description="Basic residues" evidence="1">
    <location>
        <begin position="188"/>
        <end position="207"/>
    </location>
</feature>
<evidence type="ECO:0000256" key="1">
    <source>
        <dbReference type="SAM" id="MobiDB-lite"/>
    </source>
</evidence>
<evidence type="ECO:0000313" key="2">
    <source>
        <dbReference type="EMBL" id="JAV70076.1"/>
    </source>
</evidence>
<feature type="compositionally biased region" description="Polar residues" evidence="1">
    <location>
        <begin position="152"/>
        <end position="171"/>
    </location>
</feature>
<accession>A0A1Y1LET6</accession>
<organism evidence="2">
    <name type="scientific">Photinus pyralis</name>
    <name type="common">Common eastern firefly</name>
    <name type="synonym">Lampyris pyralis</name>
    <dbReference type="NCBI Taxonomy" id="7054"/>
    <lineage>
        <taxon>Eukaryota</taxon>
        <taxon>Metazoa</taxon>
        <taxon>Ecdysozoa</taxon>
        <taxon>Arthropoda</taxon>
        <taxon>Hexapoda</taxon>
        <taxon>Insecta</taxon>
        <taxon>Pterygota</taxon>
        <taxon>Neoptera</taxon>
        <taxon>Endopterygota</taxon>
        <taxon>Coleoptera</taxon>
        <taxon>Polyphaga</taxon>
        <taxon>Elateriformia</taxon>
        <taxon>Elateroidea</taxon>
        <taxon>Lampyridae</taxon>
        <taxon>Lampyrinae</taxon>
        <taxon>Photinus</taxon>
    </lineage>
</organism>
<sequence>MYLHSTLQIYQQRLEQPFIVSMSGHLCQLFGHVAEKCKVEKRCACGKSPHDPPCEEPKKCVNCEGPHSAGYKNCPSYKRECTIQKIKTLEKVSYVEAKKKVLINTPKPNMSYTAAVTTPTKVEDLIKQMLPRMENIIKNTIFAAVNQSKSISDFTVPSRSRSDSVSTNASKRGNDHLDTTSEDDNRAPAKRKPGWQKGRPRKPPSEK</sequence>
<feature type="compositionally biased region" description="Basic and acidic residues" evidence="1">
    <location>
        <begin position="172"/>
        <end position="187"/>
    </location>
</feature>
<protein>
    <submittedName>
        <fullName evidence="2">Uncharacterized protein</fullName>
    </submittedName>
</protein>
<reference evidence="2" key="1">
    <citation type="journal article" date="2016" name="Sci. Rep.">
        <title>Molecular characterization of firefly nuptial gifts: a multi-omics approach sheds light on postcopulatory sexual selection.</title>
        <authorList>
            <person name="Al-Wathiqui N."/>
            <person name="Fallon T.R."/>
            <person name="South A."/>
            <person name="Weng J.K."/>
            <person name="Lewis S.M."/>
        </authorList>
    </citation>
    <scope>NUCLEOTIDE SEQUENCE</scope>
</reference>
<dbReference type="EMBL" id="GEZM01062062">
    <property type="protein sequence ID" value="JAV70076.1"/>
    <property type="molecule type" value="Transcribed_RNA"/>
</dbReference>
<dbReference type="AlphaFoldDB" id="A0A1Y1LET6"/>
<proteinExistence type="predicted"/>